<dbReference type="InParanoid" id="A0A1Q3AWN1"/>
<dbReference type="InterPro" id="IPR044578">
    <property type="entry name" value="BIR6-like"/>
</dbReference>
<dbReference type="AlphaFoldDB" id="A0A1Q3AWN1"/>
<dbReference type="PANTHER" id="PTHR47003:SF3">
    <property type="entry name" value="SMALL RIBOSOMAL SUBUNIT PROTEIN MS81 (RPPR8)"/>
    <property type="match status" value="1"/>
</dbReference>
<dbReference type="PANTHER" id="PTHR47003">
    <property type="entry name" value="OS01G0970900 PROTEIN"/>
    <property type="match status" value="1"/>
</dbReference>
<feature type="repeat" description="PPR" evidence="2">
    <location>
        <begin position="534"/>
        <end position="568"/>
    </location>
</feature>
<evidence type="ECO:0000256" key="2">
    <source>
        <dbReference type="PROSITE-ProRule" id="PRU00708"/>
    </source>
</evidence>
<feature type="repeat" description="PPR" evidence="2">
    <location>
        <begin position="148"/>
        <end position="182"/>
    </location>
</feature>
<dbReference type="STRING" id="3775.A0A1Q3AWN1"/>
<dbReference type="FunCoup" id="A0A1Q3AWN1">
    <property type="interactions" value="1692"/>
</dbReference>
<organism evidence="3 4">
    <name type="scientific">Cephalotus follicularis</name>
    <name type="common">Albany pitcher plant</name>
    <dbReference type="NCBI Taxonomy" id="3775"/>
    <lineage>
        <taxon>Eukaryota</taxon>
        <taxon>Viridiplantae</taxon>
        <taxon>Streptophyta</taxon>
        <taxon>Embryophyta</taxon>
        <taxon>Tracheophyta</taxon>
        <taxon>Spermatophyta</taxon>
        <taxon>Magnoliopsida</taxon>
        <taxon>eudicotyledons</taxon>
        <taxon>Gunneridae</taxon>
        <taxon>Pentapetalae</taxon>
        <taxon>rosids</taxon>
        <taxon>fabids</taxon>
        <taxon>Oxalidales</taxon>
        <taxon>Cephalotaceae</taxon>
        <taxon>Cephalotus</taxon>
    </lineage>
</organism>
<keyword evidence="4" id="KW-1185">Reference proteome</keyword>
<dbReference type="NCBIfam" id="TIGR00756">
    <property type="entry name" value="PPR"/>
    <property type="match status" value="2"/>
</dbReference>
<dbReference type="InterPro" id="IPR002885">
    <property type="entry name" value="PPR_rpt"/>
</dbReference>
<dbReference type="Proteomes" id="UP000187406">
    <property type="component" value="Unassembled WGS sequence"/>
</dbReference>
<evidence type="ECO:0000313" key="4">
    <source>
        <dbReference type="Proteomes" id="UP000187406"/>
    </source>
</evidence>
<reference evidence="4" key="1">
    <citation type="submission" date="2016-04" db="EMBL/GenBank/DDBJ databases">
        <title>Cephalotus genome sequencing.</title>
        <authorList>
            <person name="Fukushima K."/>
            <person name="Hasebe M."/>
            <person name="Fang X."/>
        </authorList>
    </citation>
    <scope>NUCLEOTIDE SEQUENCE [LARGE SCALE GENOMIC DNA]</scope>
    <source>
        <strain evidence="4">cv. St1</strain>
    </source>
</reference>
<accession>A0A1Q3AWN1</accession>
<evidence type="ECO:0000256" key="1">
    <source>
        <dbReference type="ARBA" id="ARBA00022737"/>
    </source>
</evidence>
<dbReference type="Pfam" id="PF01535">
    <property type="entry name" value="PPR"/>
    <property type="match status" value="5"/>
</dbReference>
<dbReference type="GO" id="GO:0008380">
    <property type="term" value="P:RNA splicing"/>
    <property type="evidence" value="ECO:0007669"/>
    <property type="project" value="InterPro"/>
</dbReference>
<dbReference type="OrthoDB" id="777957at2759"/>
<protein>
    <submittedName>
        <fullName evidence="3">PPR domain-containing protein</fullName>
    </submittedName>
</protein>
<keyword evidence="1" id="KW-0677">Repeat</keyword>
<dbReference type="PROSITE" id="PS51375">
    <property type="entry name" value="PPR"/>
    <property type="match status" value="3"/>
</dbReference>
<name>A0A1Q3AWN1_CEPFO</name>
<dbReference type="EMBL" id="BDDD01000135">
    <property type="protein sequence ID" value="GAV60065.1"/>
    <property type="molecule type" value="Genomic_DNA"/>
</dbReference>
<gene>
    <name evidence="3" type="ORF">CFOL_v3_03596</name>
</gene>
<evidence type="ECO:0000313" key="3">
    <source>
        <dbReference type="EMBL" id="GAV60065.1"/>
    </source>
</evidence>
<dbReference type="InterPro" id="IPR011990">
    <property type="entry name" value="TPR-like_helical_dom_sf"/>
</dbReference>
<dbReference type="Gene3D" id="1.25.40.10">
    <property type="entry name" value="Tetratricopeptide repeat domain"/>
    <property type="match status" value="3"/>
</dbReference>
<comment type="caution">
    <text evidence="3">The sequence shown here is derived from an EMBL/GenBank/DDBJ whole genome shotgun (WGS) entry which is preliminary data.</text>
</comment>
<proteinExistence type="predicted"/>
<feature type="repeat" description="PPR" evidence="2">
    <location>
        <begin position="285"/>
        <end position="319"/>
    </location>
</feature>
<sequence length="657" mass="74230">MRDQWRLLLLRYYTCSPAHFTFQSSSHFQVHSLCSLSSNLSRPINPNHPLPYKNPLNYKNPINPTIPICRNFSSEPVVEEKKDPDFAGVVDIFENFRDLNDIKRELDLNGVVFTHETVLNVLRNLDSSPDVARRFFDWVSENDNERLSSKSYNLMLRILGVNGFLKEFWDLVHVMKKKGFGVSGYVRDQVKEKFEKEGCKSDLERLSGIFATGSTDNSIEKISSRISKIVKSGVWGDDVEKQILELNVVFSSDLVKMILQNLGTETAKALIFFRWIEEGRKFKHDEQSYNAMARVLGREDCIERFWKVVDEMRNHGHEMEIETYVKVLGRFVKRKMIKDAVDLYEFAMVGKNKPSVSCCIFLLRKIVVGKKLDMGLFSRVVRIYTGSGNALTDSMLDAVLKSLTSVGRLGDCTTVLKEMEEGGLVTSNSLQGKIAFRLCSSGKKDKASELVDYLEASGSTLGYKTWASLVEGHCVAGDLEKASDYFLKMVEKEGASCAGYAFELLIDAYCRKNRVIDACKLLHNYVRDNQLKPWNTTYKLLIKKLLVQGGFEDALNLLGLMKDHGFPPYVDPFIEYVSKSGTSDHAIDFLKAMTSKRFPSTSVVLRMFEAFFQAGRCSIAQDVLSKCPGYIRNHADVLNLFCSMNSSKGAATPVVGA</sequence>